<keyword evidence="7" id="KW-0472">Membrane</keyword>
<proteinExistence type="inferred from homology"/>
<dbReference type="PANTHER" id="PTHR34552">
    <property type="entry name" value="PHOTOSYSTEM II REACTION CENTER W PROTEIN, CHLOROPLASTIC"/>
    <property type="match status" value="1"/>
</dbReference>
<name>R7VYK1_AEGTA</name>
<sequence>MAATAPMLGSALALADEQTMSIAGLNNDLLGWILLVAFGVVLSFYAVHSSTLDDDDQSDTGCEAFMDQEGGVYMKQA</sequence>
<dbReference type="InterPro" id="IPR009806">
    <property type="entry name" value="PSII_PsbW_class2"/>
</dbReference>
<protein>
    <recommendedName>
        <fullName evidence="9">PSII 6.1 kDa protein</fullName>
    </recommendedName>
</protein>
<evidence type="ECO:0000256" key="8">
    <source>
        <dbReference type="ARBA" id="ARBA00023276"/>
    </source>
</evidence>
<dbReference type="AlphaFoldDB" id="R7VYK1"/>
<dbReference type="GO" id="GO:0009535">
    <property type="term" value="C:chloroplast thylakoid membrane"/>
    <property type="evidence" value="ECO:0007669"/>
    <property type="project" value="UniProtKB-SubCell"/>
</dbReference>
<keyword evidence="3" id="KW-0150">Chloroplast</keyword>
<evidence type="ECO:0000256" key="1">
    <source>
        <dbReference type="ARBA" id="ARBA00004581"/>
    </source>
</evidence>
<dbReference type="GO" id="GO:0042549">
    <property type="term" value="P:photosystem II stabilization"/>
    <property type="evidence" value="ECO:0007669"/>
    <property type="project" value="TreeGrafter"/>
</dbReference>
<evidence type="ECO:0000256" key="7">
    <source>
        <dbReference type="ARBA" id="ARBA00023136"/>
    </source>
</evidence>
<evidence type="ECO:0000256" key="5">
    <source>
        <dbReference type="ARBA" id="ARBA00022640"/>
    </source>
</evidence>
<evidence type="ECO:0000256" key="2">
    <source>
        <dbReference type="ARBA" id="ARBA00010395"/>
    </source>
</evidence>
<keyword evidence="6" id="KW-0793">Thylakoid</keyword>
<dbReference type="Pfam" id="PF07123">
    <property type="entry name" value="PsbW"/>
    <property type="match status" value="1"/>
</dbReference>
<comment type="subcellular location">
    <subcellularLocation>
        <location evidence="1">Plastid</location>
        <location evidence="1">Chloroplast thylakoid membrane</location>
        <topology evidence="1">Single-pass membrane protein</topology>
    </subcellularLocation>
</comment>
<evidence type="ECO:0000256" key="4">
    <source>
        <dbReference type="ARBA" id="ARBA00022531"/>
    </source>
</evidence>
<dbReference type="GO" id="GO:0009523">
    <property type="term" value="C:photosystem II"/>
    <property type="evidence" value="ECO:0007669"/>
    <property type="project" value="UniProtKB-KW"/>
</dbReference>
<organism evidence="10">
    <name type="scientific">Aegilops tauschii</name>
    <name type="common">Tausch's goatgrass</name>
    <name type="synonym">Aegilops squarrosa</name>
    <dbReference type="NCBI Taxonomy" id="37682"/>
    <lineage>
        <taxon>Eukaryota</taxon>
        <taxon>Viridiplantae</taxon>
        <taxon>Streptophyta</taxon>
        <taxon>Embryophyta</taxon>
        <taxon>Tracheophyta</taxon>
        <taxon>Spermatophyta</taxon>
        <taxon>Magnoliopsida</taxon>
        <taxon>Liliopsida</taxon>
        <taxon>Poales</taxon>
        <taxon>Poaceae</taxon>
        <taxon>BOP clade</taxon>
        <taxon>Pooideae</taxon>
        <taxon>Triticodae</taxon>
        <taxon>Triticeae</taxon>
        <taxon>Triticinae</taxon>
        <taxon>Aegilops</taxon>
    </lineage>
</organism>
<keyword evidence="4" id="KW-0602">Photosynthesis</keyword>
<keyword evidence="8" id="KW-0604">Photosystem II</keyword>
<dbReference type="GO" id="GO:0015979">
    <property type="term" value="P:photosynthesis"/>
    <property type="evidence" value="ECO:0007669"/>
    <property type="project" value="UniProtKB-KW"/>
</dbReference>
<evidence type="ECO:0000313" key="10">
    <source>
        <dbReference type="EnsemblPlants" id="EMT00444"/>
    </source>
</evidence>
<evidence type="ECO:0000256" key="9">
    <source>
        <dbReference type="ARBA" id="ARBA00031756"/>
    </source>
</evidence>
<dbReference type="EnsemblPlants" id="EMT00444">
    <property type="protein sequence ID" value="EMT00444"/>
    <property type="gene ID" value="F775_20288"/>
</dbReference>
<dbReference type="PANTHER" id="PTHR34552:SF3">
    <property type="entry name" value="PSII 6.1 KDA PROTEIN"/>
    <property type="match status" value="1"/>
</dbReference>
<accession>R7VYK1</accession>
<evidence type="ECO:0000256" key="6">
    <source>
        <dbReference type="ARBA" id="ARBA00023078"/>
    </source>
</evidence>
<evidence type="ECO:0000256" key="3">
    <source>
        <dbReference type="ARBA" id="ARBA00022528"/>
    </source>
</evidence>
<comment type="similarity">
    <text evidence="2">Belongs to the psbW family.</text>
</comment>
<reference evidence="10" key="1">
    <citation type="submission" date="2015-06" db="UniProtKB">
        <authorList>
            <consortium name="EnsemblPlants"/>
        </authorList>
    </citation>
    <scope>IDENTIFICATION</scope>
</reference>
<keyword evidence="5" id="KW-0934">Plastid</keyword>